<evidence type="ECO:0000313" key="1">
    <source>
        <dbReference type="EMBL" id="KAF3327276.1"/>
    </source>
</evidence>
<accession>A0A833QZE3</accession>
<dbReference type="Proteomes" id="UP000623129">
    <property type="component" value="Unassembled WGS sequence"/>
</dbReference>
<name>A0A833QZE3_9POAL</name>
<reference evidence="1" key="1">
    <citation type="submission" date="2020-01" db="EMBL/GenBank/DDBJ databases">
        <title>Genome sequence of Kobresia littledalei, the first chromosome-level genome in the family Cyperaceae.</title>
        <authorList>
            <person name="Qu G."/>
        </authorList>
    </citation>
    <scope>NUCLEOTIDE SEQUENCE</scope>
    <source>
        <strain evidence="1">C.B.Clarke</strain>
        <tissue evidence="1">Leaf</tissue>
    </source>
</reference>
<keyword evidence="2" id="KW-1185">Reference proteome</keyword>
<organism evidence="1 2">
    <name type="scientific">Carex littledalei</name>
    <dbReference type="NCBI Taxonomy" id="544730"/>
    <lineage>
        <taxon>Eukaryota</taxon>
        <taxon>Viridiplantae</taxon>
        <taxon>Streptophyta</taxon>
        <taxon>Embryophyta</taxon>
        <taxon>Tracheophyta</taxon>
        <taxon>Spermatophyta</taxon>
        <taxon>Magnoliopsida</taxon>
        <taxon>Liliopsida</taxon>
        <taxon>Poales</taxon>
        <taxon>Cyperaceae</taxon>
        <taxon>Cyperoideae</taxon>
        <taxon>Cariceae</taxon>
        <taxon>Carex</taxon>
        <taxon>Carex subgen. Euthyceras</taxon>
    </lineage>
</organism>
<sequence length="99" mass="11346">MFDWMSLDLATKQARLALSRAVKLSSRFEFDAFDNELKPAQNSTEVSNIKEDLILWRVIMGGENIMDGDGVICCLMLMRGVEKMKFLILEKSRSLELEN</sequence>
<dbReference type="AlphaFoldDB" id="A0A833QZE3"/>
<comment type="caution">
    <text evidence="1">The sequence shown here is derived from an EMBL/GenBank/DDBJ whole genome shotgun (WGS) entry which is preliminary data.</text>
</comment>
<proteinExistence type="predicted"/>
<evidence type="ECO:0000313" key="2">
    <source>
        <dbReference type="Proteomes" id="UP000623129"/>
    </source>
</evidence>
<dbReference type="EMBL" id="SWLB01000017">
    <property type="protein sequence ID" value="KAF3327276.1"/>
    <property type="molecule type" value="Genomic_DNA"/>
</dbReference>
<gene>
    <name evidence="1" type="ORF">FCM35_KLT07394</name>
</gene>
<protein>
    <submittedName>
        <fullName evidence="1">Uncharacterized protein</fullName>
    </submittedName>
</protein>